<dbReference type="GO" id="GO:0005524">
    <property type="term" value="F:ATP binding"/>
    <property type="evidence" value="ECO:0007669"/>
    <property type="project" value="UniProtKB-UniRule"/>
</dbReference>
<dbReference type="InterPro" id="IPR005905">
    <property type="entry name" value="D_ala_D_ala"/>
</dbReference>
<protein>
    <recommendedName>
        <fullName evidence="4 13">D-alanine--D-alanine ligase</fullName>
        <ecNumber evidence="4 13">6.3.2.4</ecNumber>
    </recommendedName>
    <alternativeName>
        <fullName evidence="13">D-Ala-D-Ala ligase</fullName>
    </alternativeName>
    <alternativeName>
        <fullName evidence="13">D-alanylalanine synthetase</fullName>
    </alternativeName>
</protein>
<name>A0A9D2HCZ1_9BACT</name>
<comment type="function">
    <text evidence="13">Cell wall formation.</text>
</comment>
<keyword evidence="7 16" id="KW-0547">Nucleotide-binding</keyword>
<evidence type="ECO:0000256" key="2">
    <source>
        <dbReference type="ARBA" id="ARBA00004496"/>
    </source>
</evidence>
<accession>A0A9D2HCZ1</accession>
<dbReference type="InterPro" id="IPR011761">
    <property type="entry name" value="ATP-grasp"/>
</dbReference>
<dbReference type="PIRSF" id="PIRSF039102">
    <property type="entry name" value="Ddl/VanB"/>
    <property type="match status" value="1"/>
</dbReference>
<feature type="active site" evidence="14">
    <location>
        <position position="284"/>
    </location>
</feature>
<dbReference type="GO" id="GO:0005737">
    <property type="term" value="C:cytoplasm"/>
    <property type="evidence" value="ECO:0007669"/>
    <property type="project" value="UniProtKB-SubCell"/>
</dbReference>
<evidence type="ECO:0000256" key="11">
    <source>
        <dbReference type="ARBA" id="ARBA00023316"/>
    </source>
</evidence>
<evidence type="ECO:0000256" key="10">
    <source>
        <dbReference type="ARBA" id="ARBA00022984"/>
    </source>
</evidence>
<feature type="domain" description="ATP-grasp" evidence="17">
    <location>
        <begin position="107"/>
        <end position="306"/>
    </location>
</feature>
<evidence type="ECO:0000313" key="19">
    <source>
        <dbReference type="Proteomes" id="UP000824225"/>
    </source>
</evidence>
<feature type="binding site" evidence="15">
    <location>
        <position position="260"/>
    </location>
    <ligand>
        <name>Mg(2+)</name>
        <dbReference type="ChEBI" id="CHEBI:18420"/>
        <label>1</label>
    </ligand>
</feature>
<dbReference type="InterPro" id="IPR016185">
    <property type="entry name" value="PreATP-grasp_dom_sf"/>
</dbReference>
<dbReference type="GO" id="GO:0009252">
    <property type="term" value="P:peptidoglycan biosynthetic process"/>
    <property type="evidence" value="ECO:0007669"/>
    <property type="project" value="UniProtKB-UniRule"/>
</dbReference>
<organism evidence="18 19">
    <name type="scientific">Candidatus Mailhella merdigallinarum</name>
    <dbReference type="NCBI Taxonomy" id="2838658"/>
    <lineage>
        <taxon>Bacteria</taxon>
        <taxon>Pseudomonadati</taxon>
        <taxon>Thermodesulfobacteriota</taxon>
        <taxon>Desulfovibrionia</taxon>
        <taxon>Desulfovibrionales</taxon>
        <taxon>Desulfovibrionaceae</taxon>
        <taxon>Mailhella</taxon>
    </lineage>
</organism>
<keyword evidence="9 13" id="KW-0133">Cell shape</keyword>
<evidence type="ECO:0000256" key="13">
    <source>
        <dbReference type="HAMAP-Rule" id="MF_00047"/>
    </source>
</evidence>
<dbReference type="AlphaFoldDB" id="A0A9D2HCZ1"/>
<comment type="catalytic activity">
    <reaction evidence="12 13">
        <text>2 D-alanine + ATP = D-alanyl-D-alanine + ADP + phosphate + H(+)</text>
        <dbReference type="Rhea" id="RHEA:11224"/>
        <dbReference type="ChEBI" id="CHEBI:15378"/>
        <dbReference type="ChEBI" id="CHEBI:30616"/>
        <dbReference type="ChEBI" id="CHEBI:43474"/>
        <dbReference type="ChEBI" id="CHEBI:57416"/>
        <dbReference type="ChEBI" id="CHEBI:57822"/>
        <dbReference type="ChEBI" id="CHEBI:456216"/>
        <dbReference type="EC" id="6.3.2.4"/>
    </reaction>
</comment>
<dbReference type="NCBIfam" id="NF002378">
    <property type="entry name" value="PRK01372.1"/>
    <property type="match status" value="1"/>
</dbReference>
<keyword evidence="11 13" id="KW-0961">Cell wall biogenesis/degradation</keyword>
<dbReference type="GO" id="GO:0008360">
    <property type="term" value="P:regulation of cell shape"/>
    <property type="evidence" value="ECO:0007669"/>
    <property type="project" value="UniProtKB-KW"/>
</dbReference>
<dbReference type="Pfam" id="PF07478">
    <property type="entry name" value="Dala_Dala_lig_C"/>
    <property type="match status" value="1"/>
</dbReference>
<dbReference type="Gene3D" id="3.40.50.20">
    <property type="match status" value="1"/>
</dbReference>
<comment type="similarity">
    <text evidence="3 13">Belongs to the D-alanine--D-alanine ligase family.</text>
</comment>
<evidence type="ECO:0000256" key="4">
    <source>
        <dbReference type="ARBA" id="ARBA00012216"/>
    </source>
</evidence>
<proteinExistence type="inferred from homology"/>
<evidence type="ECO:0000256" key="1">
    <source>
        <dbReference type="ARBA" id="ARBA00001936"/>
    </source>
</evidence>
<dbReference type="Gene3D" id="3.30.1490.20">
    <property type="entry name" value="ATP-grasp fold, A domain"/>
    <property type="match status" value="1"/>
</dbReference>
<feature type="binding site" evidence="15">
    <location>
        <position position="275"/>
    </location>
    <ligand>
        <name>Mg(2+)</name>
        <dbReference type="ChEBI" id="CHEBI:18420"/>
        <label>2</label>
    </ligand>
</feature>
<dbReference type="Gene3D" id="3.30.470.20">
    <property type="entry name" value="ATP-grasp fold, B domain"/>
    <property type="match status" value="1"/>
</dbReference>
<reference evidence="18" key="2">
    <citation type="submission" date="2021-04" db="EMBL/GenBank/DDBJ databases">
        <authorList>
            <person name="Gilroy R."/>
        </authorList>
    </citation>
    <scope>NUCLEOTIDE SEQUENCE</scope>
    <source>
        <strain evidence="18">CHK186-16707</strain>
    </source>
</reference>
<dbReference type="EMBL" id="DXAN01000003">
    <property type="protein sequence ID" value="HJA07765.1"/>
    <property type="molecule type" value="Genomic_DNA"/>
</dbReference>
<comment type="cofactor">
    <cofactor evidence="1">
        <name>Mn(2+)</name>
        <dbReference type="ChEBI" id="CHEBI:29035"/>
    </cofactor>
</comment>
<keyword evidence="10 13" id="KW-0573">Peptidoglycan synthesis</keyword>
<keyword evidence="8 16" id="KW-0067">ATP-binding</keyword>
<dbReference type="PANTHER" id="PTHR23132">
    <property type="entry name" value="D-ALANINE--D-ALANINE LIGASE"/>
    <property type="match status" value="1"/>
</dbReference>
<keyword evidence="15" id="KW-0479">Metal-binding</keyword>
<dbReference type="Proteomes" id="UP000824225">
    <property type="component" value="Unassembled WGS sequence"/>
</dbReference>
<evidence type="ECO:0000256" key="7">
    <source>
        <dbReference type="ARBA" id="ARBA00022741"/>
    </source>
</evidence>
<keyword evidence="15" id="KW-0460">Magnesium</keyword>
<evidence type="ECO:0000256" key="14">
    <source>
        <dbReference type="PIRSR" id="PIRSR039102-1"/>
    </source>
</evidence>
<dbReference type="InterPro" id="IPR000291">
    <property type="entry name" value="D-Ala_lig_Van_CS"/>
</dbReference>
<keyword evidence="5 13" id="KW-0963">Cytoplasm</keyword>
<comment type="pathway">
    <text evidence="13">Cell wall biogenesis; peptidoglycan biosynthesis.</text>
</comment>
<dbReference type="InterPro" id="IPR011095">
    <property type="entry name" value="Dala_Dala_lig_C"/>
</dbReference>
<comment type="subcellular location">
    <subcellularLocation>
        <location evidence="2 13">Cytoplasm</location>
    </subcellularLocation>
</comment>
<dbReference type="InterPro" id="IPR013815">
    <property type="entry name" value="ATP_grasp_subdomain_1"/>
</dbReference>
<keyword evidence="6 13" id="KW-0436">Ligase</keyword>
<evidence type="ECO:0000259" key="17">
    <source>
        <dbReference type="PROSITE" id="PS50975"/>
    </source>
</evidence>
<dbReference type="GO" id="GO:0008716">
    <property type="term" value="F:D-alanine-D-alanine ligase activity"/>
    <property type="evidence" value="ECO:0007669"/>
    <property type="project" value="UniProtKB-UniRule"/>
</dbReference>
<evidence type="ECO:0000256" key="5">
    <source>
        <dbReference type="ARBA" id="ARBA00022490"/>
    </source>
</evidence>
<feature type="active site" evidence="14">
    <location>
        <position position="148"/>
    </location>
</feature>
<dbReference type="PROSITE" id="PS00843">
    <property type="entry name" value="DALA_DALA_LIGASE_1"/>
    <property type="match status" value="1"/>
</dbReference>
<comment type="caution">
    <text evidence="18">The sequence shown here is derived from an EMBL/GenBank/DDBJ whole genome shotgun (WGS) entry which is preliminary data.</text>
</comment>
<evidence type="ECO:0000313" key="18">
    <source>
        <dbReference type="EMBL" id="HJA07765.1"/>
    </source>
</evidence>
<evidence type="ECO:0000256" key="9">
    <source>
        <dbReference type="ARBA" id="ARBA00022960"/>
    </source>
</evidence>
<evidence type="ECO:0000256" key="12">
    <source>
        <dbReference type="ARBA" id="ARBA00047614"/>
    </source>
</evidence>
<dbReference type="GO" id="GO:0046872">
    <property type="term" value="F:metal ion binding"/>
    <property type="evidence" value="ECO:0007669"/>
    <property type="project" value="UniProtKB-KW"/>
</dbReference>
<feature type="binding site" evidence="15">
    <location>
        <position position="273"/>
    </location>
    <ligand>
        <name>Mg(2+)</name>
        <dbReference type="ChEBI" id="CHEBI:18420"/>
        <label>2</label>
    </ligand>
</feature>
<evidence type="ECO:0000256" key="15">
    <source>
        <dbReference type="PIRSR" id="PIRSR039102-3"/>
    </source>
</evidence>
<dbReference type="GO" id="GO:0071555">
    <property type="term" value="P:cell wall organization"/>
    <property type="evidence" value="ECO:0007669"/>
    <property type="project" value="UniProtKB-KW"/>
</dbReference>
<gene>
    <name evidence="13" type="primary">ddl</name>
    <name evidence="18" type="ORF">H9962_01030</name>
</gene>
<dbReference type="SUPFAM" id="SSF52440">
    <property type="entry name" value="PreATP-grasp domain"/>
    <property type="match status" value="1"/>
</dbReference>
<reference evidence="18" key="1">
    <citation type="journal article" date="2021" name="PeerJ">
        <title>Extensive microbial diversity within the chicken gut microbiome revealed by metagenomics and culture.</title>
        <authorList>
            <person name="Gilroy R."/>
            <person name="Ravi A."/>
            <person name="Getino M."/>
            <person name="Pursley I."/>
            <person name="Horton D.L."/>
            <person name="Alikhan N.F."/>
            <person name="Baker D."/>
            <person name="Gharbi K."/>
            <person name="Hall N."/>
            <person name="Watson M."/>
            <person name="Adriaenssens E.M."/>
            <person name="Foster-Nyarko E."/>
            <person name="Jarju S."/>
            <person name="Secka A."/>
            <person name="Antonio M."/>
            <person name="Oren A."/>
            <person name="Chaudhuri R.R."/>
            <person name="La Ragione R."/>
            <person name="Hildebrand F."/>
            <person name="Pallen M.J."/>
        </authorList>
    </citation>
    <scope>NUCLEOTIDE SEQUENCE</scope>
    <source>
        <strain evidence="18">CHK186-16707</strain>
    </source>
</reference>
<sequence>MSGDGRKRRIVLVAGGWSPEREISLLGAEGIARALRGRGHAVTLYDLSEGFDTLLDVAAGHDAAFLNLHGQPGEDGLVQALLERIGCPYQGADPAGSFLALNKAAAKTLFRRAGLRVPEGVFLPRRPQAGWTPDLRFPLFVKSNTGGSSLDLFRARDGAELKTALDALFGAGQEVLIEEMATGREVTCGVLDVGEKGPEGLPPVLIVPRREFFDYHDKYAADGAAELCPAPLPGELLERVRRTAVAAHRCLGLTGYSRADFILTPDNDLYLLEVNTLPGMTAASLVPKEAAALGMDFGELLEALLEDAIRRRGASAA</sequence>
<evidence type="ECO:0000256" key="8">
    <source>
        <dbReference type="ARBA" id="ARBA00022840"/>
    </source>
</evidence>
<feature type="active site" evidence="14">
    <location>
        <position position="20"/>
    </location>
</feature>
<dbReference type="EC" id="6.3.2.4" evidence="4 13"/>
<feature type="binding site" evidence="15">
    <location>
        <position position="273"/>
    </location>
    <ligand>
        <name>Mg(2+)</name>
        <dbReference type="ChEBI" id="CHEBI:18420"/>
        <label>1</label>
    </ligand>
</feature>
<dbReference type="HAMAP" id="MF_00047">
    <property type="entry name" value="Dala_Dala_lig"/>
    <property type="match status" value="1"/>
</dbReference>
<evidence type="ECO:0000256" key="3">
    <source>
        <dbReference type="ARBA" id="ARBA00010871"/>
    </source>
</evidence>
<dbReference type="PANTHER" id="PTHR23132:SF23">
    <property type="entry name" value="D-ALANINE--D-ALANINE LIGASE B"/>
    <property type="match status" value="1"/>
</dbReference>
<comment type="cofactor">
    <cofactor evidence="15">
        <name>Mg(2+)</name>
        <dbReference type="ChEBI" id="CHEBI:18420"/>
    </cofactor>
    <cofactor evidence="15">
        <name>Mn(2+)</name>
        <dbReference type="ChEBI" id="CHEBI:29035"/>
    </cofactor>
    <text evidence="15">Binds 2 magnesium or manganese ions per subunit.</text>
</comment>
<evidence type="ECO:0000256" key="6">
    <source>
        <dbReference type="ARBA" id="ARBA00022598"/>
    </source>
</evidence>
<evidence type="ECO:0000256" key="16">
    <source>
        <dbReference type="PROSITE-ProRule" id="PRU00409"/>
    </source>
</evidence>
<keyword evidence="15" id="KW-0464">Manganese</keyword>
<dbReference type="PROSITE" id="PS50975">
    <property type="entry name" value="ATP_GRASP"/>
    <property type="match status" value="1"/>
</dbReference>
<dbReference type="PROSITE" id="PS00844">
    <property type="entry name" value="DALA_DALA_LIGASE_2"/>
    <property type="match status" value="1"/>
</dbReference>
<dbReference type="SUPFAM" id="SSF56059">
    <property type="entry name" value="Glutathione synthetase ATP-binding domain-like"/>
    <property type="match status" value="1"/>
</dbReference>